<reference evidence="7 8" key="1">
    <citation type="submission" date="2019-07" db="EMBL/GenBank/DDBJ databases">
        <title>Whole genome shotgun sequence of Chitinophaga cymbidii NBRC 109752.</title>
        <authorList>
            <person name="Hosoyama A."/>
            <person name="Uohara A."/>
            <person name="Ohji S."/>
            <person name="Ichikawa N."/>
        </authorList>
    </citation>
    <scope>NUCLEOTIDE SEQUENCE [LARGE SCALE GENOMIC DNA]</scope>
    <source>
        <strain evidence="7 8">NBRC 109752</strain>
    </source>
</reference>
<dbReference type="InterPro" id="IPR050883">
    <property type="entry name" value="PNGase"/>
</dbReference>
<dbReference type="FunFam" id="3.30.2080.10:FF:000001">
    <property type="entry name" value="Alpha-1,2-mannosidase subfamily"/>
    <property type="match status" value="1"/>
</dbReference>
<dbReference type="Gene3D" id="3.30.2080.10">
    <property type="entry name" value="GH92 mannosidase domain"/>
    <property type="match status" value="1"/>
</dbReference>
<dbReference type="PANTHER" id="PTHR12143:SF39">
    <property type="entry name" value="SECRETED PROTEIN"/>
    <property type="match status" value="1"/>
</dbReference>
<dbReference type="Gene3D" id="1.20.1050.60">
    <property type="entry name" value="alpha-1,2-mannosidase"/>
    <property type="match status" value="1"/>
</dbReference>
<dbReference type="Gene3D" id="2.70.98.10">
    <property type="match status" value="1"/>
</dbReference>
<dbReference type="AlphaFoldDB" id="A0A512REN4"/>
<dbReference type="PANTHER" id="PTHR12143">
    <property type="entry name" value="PEPTIDE N-GLYCANASE PNGASE -RELATED"/>
    <property type="match status" value="1"/>
</dbReference>
<comment type="subunit">
    <text evidence="2">Monomer.</text>
</comment>
<dbReference type="InterPro" id="IPR005887">
    <property type="entry name" value="GH92_a_mannosidase_put"/>
</dbReference>
<dbReference type="InterPro" id="IPR014718">
    <property type="entry name" value="GH-type_carb-bd"/>
</dbReference>
<dbReference type="SUPFAM" id="SSF48208">
    <property type="entry name" value="Six-hairpin glycosidases"/>
    <property type="match status" value="1"/>
</dbReference>
<keyword evidence="3" id="KW-0106">Calcium</keyword>
<evidence type="ECO:0000313" key="8">
    <source>
        <dbReference type="Proteomes" id="UP000321436"/>
    </source>
</evidence>
<organism evidence="7 8">
    <name type="scientific">Chitinophaga cymbidii</name>
    <dbReference type="NCBI Taxonomy" id="1096750"/>
    <lineage>
        <taxon>Bacteria</taxon>
        <taxon>Pseudomonadati</taxon>
        <taxon>Bacteroidota</taxon>
        <taxon>Chitinophagia</taxon>
        <taxon>Chitinophagales</taxon>
        <taxon>Chitinophagaceae</taxon>
        <taxon>Chitinophaga</taxon>
    </lineage>
</organism>
<dbReference type="NCBIfam" id="TIGR01180">
    <property type="entry name" value="aman2_put"/>
    <property type="match status" value="1"/>
</dbReference>
<evidence type="ECO:0000256" key="1">
    <source>
        <dbReference type="ARBA" id="ARBA00001913"/>
    </source>
</evidence>
<dbReference type="EMBL" id="BKAU01000001">
    <property type="protein sequence ID" value="GEP94094.1"/>
    <property type="molecule type" value="Genomic_DNA"/>
</dbReference>
<dbReference type="Pfam" id="PF17678">
    <property type="entry name" value="Glyco_hydro_92N"/>
    <property type="match status" value="1"/>
</dbReference>
<protein>
    <submittedName>
        <fullName evidence="7">Sugar hydrolase</fullName>
    </submittedName>
</protein>
<feature type="domain" description="Glycosyl hydrolase family 92 N-terminal" evidence="6">
    <location>
        <begin position="34"/>
        <end position="293"/>
    </location>
</feature>
<evidence type="ECO:0000259" key="6">
    <source>
        <dbReference type="Pfam" id="PF17678"/>
    </source>
</evidence>
<feature type="signal peptide" evidence="4">
    <location>
        <begin position="1"/>
        <end position="26"/>
    </location>
</feature>
<comment type="caution">
    <text evidence="7">The sequence shown here is derived from an EMBL/GenBank/DDBJ whole genome shotgun (WGS) entry which is preliminary data.</text>
</comment>
<feature type="domain" description="Glycosyl hydrolase family 92" evidence="5">
    <location>
        <begin position="300"/>
        <end position="765"/>
    </location>
</feature>
<dbReference type="GO" id="GO:0000224">
    <property type="term" value="F:peptide-N4-(N-acetyl-beta-glucosaminyl)asparagine amidase activity"/>
    <property type="evidence" value="ECO:0007669"/>
    <property type="project" value="TreeGrafter"/>
</dbReference>
<evidence type="ECO:0000259" key="5">
    <source>
        <dbReference type="Pfam" id="PF07971"/>
    </source>
</evidence>
<gene>
    <name evidence="7" type="ORF">CCY01nite_03540</name>
</gene>
<sequence length="770" mass="87498">MVALKTNSQRMRKFSLSLLLLSPALAFGQDLVQYVKPIIGTAKMGHTYPGATVPFGMVQLSPETDTIPYEMNGRYNPDVYKYCAGYQYTDKTIVGFSHTHFSGTGHSDLGDFLIMPTTGPLQLNPGTADHPENGYRSRFSHENETAEAAYYKVKLDDHNILAELTATNRVGFHQYTFPEAGNAHIILDLMAGIYNYGNKNVWTFVRIENDSLITGYRQTAGWARTRTVYFAMTFSKPFTKYGHQNYANDVYKGFWRKFDQTENFPEMAGRQIRAWFDFNTRPGEKIQVKFALSPVSTAGALNNLRTEAPDWDFDAVKKKGQADWNKELAKIRVNALSNDDMVNFYTAMYHTFLGPTTYMDVDGGYRGLDQLNHSAEGFTNYTTFSLWDTYRALHPFFNIIQPQRNADMVRSMLEHYNQSVHKMLPVWSHYANENWCMIGYHSVSVIADAIMKGNINGYDANKALDACATTARYRKYDGLGYYMDMGYVPEDKNSSSVSKTLEYAYDDWCIAQVAKKLGRNDLYEEFIKRSQNYRNVFDPSTGFMRPKLSDGTFRKEFDVLSTHGQGYIEGNAWNYSLYVPQYPAEMIAMMGGKKQFTGHLDSLFTMHLPDAFFAETEDITREGIIGNYVHGNEPAHHAAYLYNWTDAPWKTQERVRMILEKMYKPAADGLGGNDDCGQMSAWYIFTTLGFYPVCPGSTEYALGSPAIRSAELHLENGKTFSVEAVNQGAKNVYVKKVELNGKPLTGRFLTHADIMNGGKIVFYMDRKPKK</sequence>
<dbReference type="FunFam" id="1.20.1050.60:FF:000001">
    <property type="entry name" value="Putative alpha-1,2-mannosidase"/>
    <property type="match status" value="1"/>
</dbReference>
<dbReference type="Gene3D" id="1.20.1610.10">
    <property type="entry name" value="alpha-1,2-mannosidases domains"/>
    <property type="match status" value="1"/>
</dbReference>
<accession>A0A512REN4</accession>
<dbReference type="GO" id="GO:0030246">
    <property type="term" value="F:carbohydrate binding"/>
    <property type="evidence" value="ECO:0007669"/>
    <property type="project" value="InterPro"/>
</dbReference>
<evidence type="ECO:0000313" key="7">
    <source>
        <dbReference type="EMBL" id="GEP94094.1"/>
    </source>
</evidence>
<evidence type="ECO:0000256" key="3">
    <source>
        <dbReference type="ARBA" id="ARBA00022837"/>
    </source>
</evidence>
<dbReference type="GO" id="GO:0005829">
    <property type="term" value="C:cytosol"/>
    <property type="evidence" value="ECO:0007669"/>
    <property type="project" value="TreeGrafter"/>
</dbReference>
<evidence type="ECO:0000256" key="4">
    <source>
        <dbReference type="SAM" id="SignalP"/>
    </source>
</evidence>
<keyword evidence="4" id="KW-0732">Signal</keyword>
<comment type="cofactor">
    <cofactor evidence="1">
        <name>Ca(2+)</name>
        <dbReference type="ChEBI" id="CHEBI:29108"/>
    </cofactor>
</comment>
<evidence type="ECO:0000256" key="2">
    <source>
        <dbReference type="ARBA" id="ARBA00011245"/>
    </source>
</evidence>
<dbReference type="GO" id="GO:0006516">
    <property type="term" value="P:glycoprotein catabolic process"/>
    <property type="evidence" value="ECO:0007669"/>
    <property type="project" value="TreeGrafter"/>
</dbReference>
<dbReference type="Pfam" id="PF07971">
    <property type="entry name" value="Glyco_hydro_92"/>
    <property type="match status" value="1"/>
</dbReference>
<dbReference type="InterPro" id="IPR008928">
    <property type="entry name" value="6-hairpin_glycosidase_sf"/>
</dbReference>
<dbReference type="GO" id="GO:0005975">
    <property type="term" value="P:carbohydrate metabolic process"/>
    <property type="evidence" value="ECO:0007669"/>
    <property type="project" value="InterPro"/>
</dbReference>
<dbReference type="InterPro" id="IPR012939">
    <property type="entry name" value="Glyco_hydro_92"/>
</dbReference>
<proteinExistence type="predicted"/>
<keyword evidence="7" id="KW-0378">Hydrolase</keyword>
<keyword evidence="8" id="KW-1185">Reference proteome</keyword>
<dbReference type="InterPro" id="IPR041371">
    <property type="entry name" value="GH92_N"/>
</dbReference>
<name>A0A512REN4_9BACT</name>
<feature type="chain" id="PRO_5021925876" evidence="4">
    <location>
        <begin position="27"/>
        <end position="770"/>
    </location>
</feature>
<dbReference type="Proteomes" id="UP000321436">
    <property type="component" value="Unassembled WGS sequence"/>
</dbReference>